<keyword evidence="3" id="KW-1185">Reference proteome</keyword>
<feature type="compositionally biased region" description="Polar residues" evidence="1">
    <location>
        <begin position="545"/>
        <end position="564"/>
    </location>
</feature>
<feature type="region of interest" description="Disordered" evidence="1">
    <location>
        <begin position="25"/>
        <end position="46"/>
    </location>
</feature>
<sequence length="991" mass="116171">MEEITTGRPDFILENEEDTLEDLFAEEAQTDQHKHTEQTEQDEPAPKIKVTKWKRKPDHQVKNLINTNLLRYDRMIKMRMKAAKEKRPNVKIPTKKYARLDNKEIQGATHINKAKEEIKIRNSPRLFSEMVYYLSDDQKQWVRNSGFEPLLYFCLEMLPGKLAYNIFQIFDHNSVSLRLKNATISITDEDVFDVLGLPHGGEMVKLGPTEMYQERTKEWLAQFKTEKEREQITPGKIVQLMKGQGLTQNFKLNFLIVFSNVLVGSSTNSYVDTQLLRLPGNMDQWYRYNWAEYLLNYLVSATESWNRTASVFFRGSLIFLTLFYVDRVRHKGIKLVDRHFPSFKGWSEEILKTRQSIELFDGVFGVGSVMVPLREFLAQNTQPSPKQNAADDNIQHKNCNGVEWNDQGWIQWDNAQHQANLDRWEKVDDKGWDQWDNDQEVPNIFEENIQETQMETENLEENEDNAKQHSENSETQNKQDDTEEPKNKKDLVESIQVRAHDLIEEKLLFDTNLKIALQEYPNNVELLLIADVINSVFHPRKEDSNAVNANETSTEQDQNETTRNETVIQDDYFQLRPEDIEEMDLIGYVTRTKCTSDALDAFPSFSLGIDDEIIDKVCDDINAEEESNLLEEATEKDIFITPKPAIREKSTRLMRLTRYGKSPYIERVIDISGKFTNQDYGLWRFLIQNRDPLEDLFSWNGLSCLRENMQTFKINTSLSYSVVDTWSILLNDNEKYKADESPMRLFCTIGCVHPTLDDTKSVSLTYPLFADNMDEILKRFKREKLDDTDMVFFPIYAYEHFYLICYNLKNPAYELIDNVKREEDPKVYYGAKPRILHSHFEKYLQAKGHSTLAKTVRKLKPSYMTMPWQTTKNSKDCGIFLMRHMETYKGDTKTWETRFREERHGQVAQIIKMRVKYNNAILSSKLNEKRQPIMEEGLKLYNEAAANRVLNLVIQSSQEEQRTDYNKRSPKKKTVTFAKNLTMTFEEEDQA</sequence>
<dbReference type="AlphaFoldDB" id="A0AAD8N3R9"/>
<dbReference type="EMBL" id="JAUIZM010000003">
    <property type="protein sequence ID" value="KAK1394877.1"/>
    <property type="molecule type" value="Genomic_DNA"/>
</dbReference>
<name>A0AAD8N3R9_9APIA</name>
<comment type="caution">
    <text evidence="2">The sequence shown here is derived from an EMBL/GenBank/DDBJ whole genome shotgun (WGS) entry which is preliminary data.</text>
</comment>
<dbReference type="Gene3D" id="3.40.395.10">
    <property type="entry name" value="Adenoviral Proteinase, Chain A"/>
    <property type="match status" value="1"/>
</dbReference>
<dbReference type="InterPro" id="IPR038765">
    <property type="entry name" value="Papain-like_cys_pep_sf"/>
</dbReference>
<dbReference type="PANTHER" id="PTHR34835">
    <property type="entry name" value="OS07G0283600 PROTEIN-RELATED"/>
    <property type="match status" value="1"/>
</dbReference>
<accession>A0AAD8N3R9</accession>
<evidence type="ECO:0000313" key="3">
    <source>
        <dbReference type="Proteomes" id="UP001237642"/>
    </source>
</evidence>
<organism evidence="2 3">
    <name type="scientific">Heracleum sosnowskyi</name>
    <dbReference type="NCBI Taxonomy" id="360622"/>
    <lineage>
        <taxon>Eukaryota</taxon>
        <taxon>Viridiplantae</taxon>
        <taxon>Streptophyta</taxon>
        <taxon>Embryophyta</taxon>
        <taxon>Tracheophyta</taxon>
        <taxon>Spermatophyta</taxon>
        <taxon>Magnoliopsida</taxon>
        <taxon>eudicotyledons</taxon>
        <taxon>Gunneridae</taxon>
        <taxon>Pentapetalae</taxon>
        <taxon>asterids</taxon>
        <taxon>campanulids</taxon>
        <taxon>Apiales</taxon>
        <taxon>Apiaceae</taxon>
        <taxon>Apioideae</taxon>
        <taxon>apioid superclade</taxon>
        <taxon>Tordylieae</taxon>
        <taxon>Tordyliinae</taxon>
        <taxon>Heracleum</taxon>
    </lineage>
</organism>
<proteinExistence type="predicted"/>
<evidence type="ECO:0000256" key="1">
    <source>
        <dbReference type="SAM" id="MobiDB-lite"/>
    </source>
</evidence>
<evidence type="ECO:0008006" key="4">
    <source>
        <dbReference type="Google" id="ProtNLM"/>
    </source>
</evidence>
<reference evidence="2" key="2">
    <citation type="submission" date="2023-05" db="EMBL/GenBank/DDBJ databases">
        <authorList>
            <person name="Schelkunov M.I."/>
        </authorList>
    </citation>
    <scope>NUCLEOTIDE SEQUENCE</scope>
    <source>
        <strain evidence="2">Hsosn_3</strain>
        <tissue evidence="2">Leaf</tissue>
    </source>
</reference>
<feature type="compositionally biased region" description="Basic and acidic residues" evidence="1">
    <location>
        <begin position="464"/>
        <end position="490"/>
    </location>
</feature>
<gene>
    <name evidence="2" type="ORF">POM88_013933</name>
</gene>
<protein>
    <recommendedName>
        <fullName evidence="4">Ubiquitin-like protease family profile domain-containing protein</fullName>
    </recommendedName>
</protein>
<dbReference type="SUPFAM" id="SSF54001">
    <property type="entry name" value="Cysteine proteinases"/>
    <property type="match status" value="1"/>
</dbReference>
<reference evidence="2" key="1">
    <citation type="submission" date="2023-02" db="EMBL/GenBank/DDBJ databases">
        <title>Genome of toxic invasive species Heracleum sosnowskyi carries increased number of genes despite the absence of recent whole-genome duplications.</title>
        <authorList>
            <person name="Schelkunov M."/>
            <person name="Shtratnikova V."/>
            <person name="Makarenko M."/>
            <person name="Klepikova A."/>
            <person name="Omelchenko D."/>
            <person name="Novikova G."/>
            <person name="Obukhova E."/>
            <person name="Bogdanov V."/>
            <person name="Penin A."/>
            <person name="Logacheva M."/>
        </authorList>
    </citation>
    <scope>NUCLEOTIDE SEQUENCE</scope>
    <source>
        <strain evidence="2">Hsosn_3</strain>
        <tissue evidence="2">Leaf</tissue>
    </source>
</reference>
<feature type="region of interest" description="Disordered" evidence="1">
    <location>
        <begin position="542"/>
        <end position="564"/>
    </location>
</feature>
<evidence type="ECO:0000313" key="2">
    <source>
        <dbReference type="EMBL" id="KAK1394877.1"/>
    </source>
</evidence>
<dbReference type="Proteomes" id="UP001237642">
    <property type="component" value="Unassembled WGS sequence"/>
</dbReference>
<feature type="region of interest" description="Disordered" evidence="1">
    <location>
        <begin position="454"/>
        <end position="490"/>
    </location>
</feature>